<accession>A0ABT4B9W1</accession>
<dbReference type="Proteomes" id="UP001151002">
    <property type="component" value="Unassembled WGS sequence"/>
</dbReference>
<evidence type="ECO:0000313" key="1">
    <source>
        <dbReference type="EMBL" id="MCY1143282.1"/>
    </source>
</evidence>
<sequence>MGDVVLKPEVAAVVDGLAEVQSSEFRLATPLRTRDGSFEFQGWSATRWVEGREPDYTRAETWQKIIEAGRAFHRAVAGIARPLFVDARQDWWARGDRVAWGERDGQFRPEFAATAERLRRGLGPLGEAQLVHADLTQNVLFAPGLPPAIIDISPYWRPPAYAEAVVVADALCWHNAQPELLDYVQVSESAVARALLFRMATSNERDDLQDVRDEARRYEAAAAAIGL</sequence>
<evidence type="ECO:0008006" key="3">
    <source>
        <dbReference type="Google" id="ProtNLM"/>
    </source>
</evidence>
<reference evidence="1" key="1">
    <citation type="submission" date="2022-11" db="EMBL/GenBank/DDBJ databases">
        <authorList>
            <person name="Somphong A."/>
            <person name="Phongsopitanun W."/>
        </authorList>
    </citation>
    <scope>NUCLEOTIDE SEQUENCE</scope>
    <source>
        <strain evidence="1">Pm04-4</strain>
    </source>
</reference>
<proteinExistence type="predicted"/>
<dbReference type="EMBL" id="JAPNTZ010000014">
    <property type="protein sequence ID" value="MCY1143282.1"/>
    <property type="molecule type" value="Genomic_DNA"/>
</dbReference>
<evidence type="ECO:0000313" key="2">
    <source>
        <dbReference type="Proteomes" id="UP001151002"/>
    </source>
</evidence>
<organism evidence="1 2">
    <name type="scientific">Paractinoplanes pyxinae</name>
    <dbReference type="NCBI Taxonomy" id="2997416"/>
    <lineage>
        <taxon>Bacteria</taxon>
        <taxon>Bacillati</taxon>
        <taxon>Actinomycetota</taxon>
        <taxon>Actinomycetes</taxon>
        <taxon>Micromonosporales</taxon>
        <taxon>Micromonosporaceae</taxon>
        <taxon>Paractinoplanes</taxon>
    </lineage>
</organism>
<keyword evidence="2" id="KW-1185">Reference proteome</keyword>
<dbReference type="RefSeq" id="WP_267567807.1">
    <property type="nucleotide sequence ID" value="NZ_JAPNTZ010000014.1"/>
</dbReference>
<dbReference type="SUPFAM" id="SSF56112">
    <property type="entry name" value="Protein kinase-like (PK-like)"/>
    <property type="match status" value="1"/>
</dbReference>
<comment type="caution">
    <text evidence="1">The sequence shown here is derived from an EMBL/GenBank/DDBJ whole genome shotgun (WGS) entry which is preliminary data.</text>
</comment>
<gene>
    <name evidence="1" type="ORF">OWR29_35250</name>
</gene>
<protein>
    <recommendedName>
        <fullName evidence="3">Aminoglycoside phosphotransferase</fullName>
    </recommendedName>
</protein>
<dbReference type="InterPro" id="IPR011009">
    <property type="entry name" value="Kinase-like_dom_sf"/>
</dbReference>
<name>A0ABT4B9W1_9ACTN</name>